<evidence type="ECO:0000259" key="1">
    <source>
        <dbReference type="Pfam" id="PF13472"/>
    </source>
</evidence>
<accession>A0A7X1KN33</accession>
<dbReference type="Proteomes" id="UP000566813">
    <property type="component" value="Unassembled WGS sequence"/>
</dbReference>
<proteinExistence type="predicted"/>
<evidence type="ECO:0000313" key="3">
    <source>
        <dbReference type="Proteomes" id="UP000566813"/>
    </source>
</evidence>
<evidence type="ECO:0000313" key="2">
    <source>
        <dbReference type="EMBL" id="MBC2666945.1"/>
    </source>
</evidence>
<dbReference type="InterPro" id="IPR051532">
    <property type="entry name" value="Ester_Hydrolysis_Enzymes"/>
</dbReference>
<dbReference type="PANTHER" id="PTHR30383:SF5">
    <property type="entry name" value="SGNH HYDROLASE-TYPE ESTERASE DOMAIN-CONTAINING PROTEIN"/>
    <property type="match status" value="1"/>
</dbReference>
<name>A0A7X1KN33_9SPHN</name>
<comment type="caution">
    <text evidence="2">The sequence shown here is derived from an EMBL/GenBank/DDBJ whole genome shotgun (WGS) entry which is preliminary data.</text>
</comment>
<dbReference type="EMBL" id="JACLAW010000013">
    <property type="protein sequence ID" value="MBC2666945.1"/>
    <property type="molecule type" value="Genomic_DNA"/>
</dbReference>
<dbReference type="InterPro" id="IPR036514">
    <property type="entry name" value="SGNH_hydro_sf"/>
</dbReference>
<dbReference type="InterPro" id="IPR013830">
    <property type="entry name" value="SGNH_hydro"/>
</dbReference>
<reference evidence="2 3" key="1">
    <citation type="submission" date="2020-08" db="EMBL/GenBank/DDBJ databases">
        <title>The genome sequence of type strain Novosphingobium flavum NBRC 111647.</title>
        <authorList>
            <person name="Liu Y."/>
        </authorList>
    </citation>
    <scope>NUCLEOTIDE SEQUENCE [LARGE SCALE GENOMIC DNA]</scope>
    <source>
        <strain evidence="2 3">NBRC 111647</strain>
    </source>
</reference>
<feature type="domain" description="SGNH hydrolase-type esterase" evidence="1">
    <location>
        <begin position="52"/>
        <end position="213"/>
    </location>
</feature>
<dbReference type="Gene3D" id="3.40.50.1110">
    <property type="entry name" value="SGNH hydrolase"/>
    <property type="match status" value="1"/>
</dbReference>
<dbReference type="PANTHER" id="PTHR30383">
    <property type="entry name" value="THIOESTERASE 1/PROTEASE 1/LYSOPHOSPHOLIPASE L1"/>
    <property type="match status" value="1"/>
</dbReference>
<dbReference type="AlphaFoldDB" id="A0A7X1KN33"/>
<dbReference type="Pfam" id="PF13472">
    <property type="entry name" value="Lipase_GDSL_2"/>
    <property type="match status" value="1"/>
</dbReference>
<organism evidence="2 3">
    <name type="scientific">Novosphingobium flavum</name>
    <dbReference type="NCBI Taxonomy" id="1778672"/>
    <lineage>
        <taxon>Bacteria</taxon>
        <taxon>Pseudomonadati</taxon>
        <taxon>Pseudomonadota</taxon>
        <taxon>Alphaproteobacteria</taxon>
        <taxon>Sphingomonadales</taxon>
        <taxon>Sphingomonadaceae</taxon>
        <taxon>Novosphingobium</taxon>
    </lineage>
</organism>
<keyword evidence="3" id="KW-1185">Reference proteome</keyword>
<dbReference type="GO" id="GO:0004622">
    <property type="term" value="F:phosphatidylcholine lysophospholipase activity"/>
    <property type="evidence" value="ECO:0007669"/>
    <property type="project" value="TreeGrafter"/>
</dbReference>
<gene>
    <name evidence="2" type="ORF">H7F51_15610</name>
</gene>
<sequence length="239" mass="25470">MSDAPCPVPSAKADDGWQKAYRGWVAGNDWPWLCRYKAANLSVNARPDVVFMGDSISELWLVRDPAFFRAGRLDRGISGQTTPQMLVRFMADVVALKPKAVHIMAGTNDIAGNTGPTSVEAWRNNIRAMADLARANGIAVVLGSIPPAASFAWRPGMQPAARIAELNGWLKGFAAERRLVYADYYAALAAPDGSMKPGLSSDGVHPNAAGYAVMDPVAEAALAEALKVPTAGPPSKPRR</sequence>
<dbReference type="SUPFAM" id="SSF52266">
    <property type="entry name" value="SGNH hydrolase"/>
    <property type="match status" value="1"/>
</dbReference>
<protein>
    <submittedName>
        <fullName evidence="2">GDSL family lipase</fullName>
    </submittedName>
</protein>